<comment type="similarity">
    <text evidence="2">Belongs to the TMEM231 family.</text>
</comment>
<keyword evidence="9" id="KW-0325">Glycoprotein</keyword>
<keyword evidence="8 12" id="KW-0472">Membrane</keyword>
<evidence type="ECO:0000256" key="9">
    <source>
        <dbReference type="ARBA" id="ARBA00023180"/>
    </source>
</evidence>
<reference evidence="14" key="1">
    <citation type="submission" date="2022-11" db="UniProtKB">
        <authorList>
            <consortium name="WormBaseParasite"/>
        </authorList>
    </citation>
    <scope>IDENTIFICATION</scope>
</reference>
<evidence type="ECO:0000256" key="11">
    <source>
        <dbReference type="ARBA" id="ARBA00024803"/>
    </source>
</evidence>
<dbReference type="PANTHER" id="PTHR14605:SF1">
    <property type="entry name" value="TRANSMEMBRANE PROTEIN 231"/>
    <property type="match status" value="1"/>
</dbReference>
<evidence type="ECO:0000256" key="8">
    <source>
        <dbReference type="ARBA" id="ARBA00023136"/>
    </source>
</evidence>
<keyword evidence="10" id="KW-0966">Cell projection</keyword>
<dbReference type="GO" id="GO:0060271">
    <property type="term" value="P:cilium assembly"/>
    <property type="evidence" value="ECO:0007669"/>
    <property type="project" value="TreeGrafter"/>
</dbReference>
<dbReference type="AlphaFoldDB" id="A0A914I5E9"/>
<organism evidence="13 14">
    <name type="scientific">Globodera rostochiensis</name>
    <name type="common">Golden nematode worm</name>
    <name type="synonym">Heterodera rostochiensis</name>
    <dbReference type="NCBI Taxonomy" id="31243"/>
    <lineage>
        <taxon>Eukaryota</taxon>
        <taxon>Metazoa</taxon>
        <taxon>Ecdysozoa</taxon>
        <taxon>Nematoda</taxon>
        <taxon>Chromadorea</taxon>
        <taxon>Rhabditida</taxon>
        <taxon>Tylenchina</taxon>
        <taxon>Tylenchomorpha</taxon>
        <taxon>Tylenchoidea</taxon>
        <taxon>Heteroderidae</taxon>
        <taxon>Heteroderinae</taxon>
        <taxon>Globodera</taxon>
    </lineage>
</organism>
<evidence type="ECO:0000313" key="14">
    <source>
        <dbReference type="WBParaSite" id="Gr19_v10_g7682.t1"/>
    </source>
</evidence>
<evidence type="ECO:0000256" key="1">
    <source>
        <dbReference type="ARBA" id="ARBA00004272"/>
    </source>
</evidence>
<evidence type="ECO:0000256" key="4">
    <source>
        <dbReference type="ARBA" id="ARBA00022475"/>
    </source>
</evidence>
<evidence type="ECO:0000256" key="7">
    <source>
        <dbReference type="ARBA" id="ARBA00023069"/>
    </source>
</evidence>
<evidence type="ECO:0000256" key="6">
    <source>
        <dbReference type="ARBA" id="ARBA00022989"/>
    </source>
</evidence>
<dbReference type="GO" id="GO:0035869">
    <property type="term" value="C:ciliary transition zone"/>
    <property type="evidence" value="ECO:0007669"/>
    <property type="project" value="TreeGrafter"/>
</dbReference>
<dbReference type="Proteomes" id="UP000887572">
    <property type="component" value="Unplaced"/>
</dbReference>
<keyword evidence="5 12" id="KW-0812">Transmembrane</keyword>
<keyword evidence="4" id="KW-1003">Cell membrane</keyword>
<evidence type="ECO:0000256" key="5">
    <source>
        <dbReference type="ARBA" id="ARBA00022692"/>
    </source>
</evidence>
<dbReference type="Pfam" id="PF10149">
    <property type="entry name" value="TM231"/>
    <property type="match status" value="1"/>
</dbReference>
<dbReference type="InterPro" id="IPR019306">
    <property type="entry name" value="TMEM231"/>
</dbReference>
<keyword evidence="7" id="KW-0969">Cilium</keyword>
<name>A0A914I5E9_GLORO</name>
<dbReference type="WBParaSite" id="Gr19_v10_g7682.t1">
    <property type="protein sequence ID" value="Gr19_v10_g7682.t1"/>
    <property type="gene ID" value="Gr19_v10_g7682"/>
</dbReference>
<comment type="subcellular location">
    <subcellularLocation>
        <location evidence="1">Cell projection</location>
        <location evidence="1">Cilium membrane</location>
        <topology evidence="1">Multi-pass membrane protein</topology>
    </subcellularLocation>
</comment>
<proteinExistence type="inferred from homology"/>
<evidence type="ECO:0000256" key="3">
    <source>
        <dbReference type="ARBA" id="ARBA00015087"/>
    </source>
</evidence>
<dbReference type="GO" id="GO:0032880">
    <property type="term" value="P:regulation of protein localization"/>
    <property type="evidence" value="ECO:0007669"/>
    <property type="project" value="TreeGrafter"/>
</dbReference>
<evidence type="ECO:0000256" key="2">
    <source>
        <dbReference type="ARBA" id="ARBA00009082"/>
    </source>
</evidence>
<accession>A0A914I5E9</accession>
<dbReference type="PANTHER" id="PTHR14605">
    <property type="entry name" value="CHST5 PROTEIN"/>
    <property type="match status" value="1"/>
</dbReference>
<dbReference type="GO" id="GO:0060170">
    <property type="term" value="C:ciliary membrane"/>
    <property type="evidence" value="ECO:0007669"/>
    <property type="project" value="UniProtKB-SubCell"/>
</dbReference>
<evidence type="ECO:0000256" key="12">
    <source>
        <dbReference type="SAM" id="Phobius"/>
    </source>
</evidence>
<protein>
    <recommendedName>
        <fullName evidence="3">Transmembrane protein 231</fullName>
    </recommendedName>
</protein>
<comment type="function">
    <text evidence="11">Transmembrane component of the tectonic-like complex, a complex localized at the transition zone of primary cilia and acting as a barrier that prevents diffusion of transmembrane proteins between the cilia and plasma membranes. Required for ciliogenesis and sonic hedgehog/SHH signaling.</text>
</comment>
<sequence length="306" mass="35316">MAPLAVVHTEPLLEEFRAPFCSTANFWRHFSAFSTTLLSILLTFASQGLWLRTNTFPEKPIVRFTENVFFLFETPSYSEKTLFWSPIAQLNEIALAKQFELLVPVIETVHSDRDGDCRADEIEIRIAFRLATNATLPPSTILEKRALVELKGAPIFGSFQSQNPFNEIDIIGDMAFSQQNLLPSYANFSSEGFSSNFSPEAMDWQMRRWAIEQNFSIVLSRKAERVRMTTLQEIGEGVLFYFTFRTRIGEQIFHYRTNVWEMLKWAWIQYLALLVIVRYPIGVLSSFFYQNQIIGTFVGAAKNKMH</sequence>
<evidence type="ECO:0000256" key="10">
    <source>
        <dbReference type="ARBA" id="ARBA00023273"/>
    </source>
</evidence>
<keyword evidence="13" id="KW-1185">Reference proteome</keyword>
<feature type="transmembrane region" description="Helical" evidence="12">
    <location>
        <begin position="270"/>
        <end position="289"/>
    </location>
</feature>
<keyword evidence="6 12" id="KW-1133">Transmembrane helix</keyword>
<evidence type="ECO:0000313" key="13">
    <source>
        <dbReference type="Proteomes" id="UP000887572"/>
    </source>
</evidence>